<dbReference type="Proteomes" id="UP000030645">
    <property type="component" value="Unassembled WGS sequence"/>
</dbReference>
<feature type="compositionally biased region" description="Pro residues" evidence="1">
    <location>
        <begin position="46"/>
        <end position="58"/>
    </location>
</feature>
<proteinExistence type="predicted"/>
<feature type="region of interest" description="Disordered" evidence="1">
    <location>
        <begin position="46"/>
        <end position="87"/>
    </location>
</feature>
<sequence>MVVGVASGDLRSRRTFGSRAILSEISKSRDKGEISYEVTKICARACPPPTLTRSPTPPSSDLLPSDESCTRASFSPSTTSVAMRSQP</sequence>
<evidence type="ECO:0000313" key="3">
    <source>
        <dbReference type="Proteomes" id="UP000030645"/>
    </source>
</evidence>
<evidence type="ECO:0000256" key="1">
    <source>
        <dbReference type="SAM" id="MobiDB-lite"/>
    </source>
</evidence>
<dbReference type="EMBL" id="KE645682">
    <property type="protein sequence ID" value="EXC64544.1"/>
    <property type="molecule type" value="Genomic_DNA"/>
</dbReference>
<organism evidence="2 3">
    <name type="scientific">Morus notabilis</name>
    <dbReference type="NCBI Taxonomy" id="981085"/>
    <lineage>
        <taxon>Eukaryota</taxon>
        <taxon>Viridiplantae</taxon>
        <taxon>Streptophyta</taxon>
        <taxon>Embryophyta</taxon>
        <taxon>Tracheophyta</taxon>
        <taxon>Spermatophyta</taxon>
        <taxon>Magnoliopsida</taxon>
        <taxon>eudicotyledons</taxon>
        <taxon>Gunneridae</taxon>
        <taxon>Pentapetalae</taxon>
        <taxon>rosids</taxon>
        <taxon>fabids</taxon>
        <taxon>Rosales</taxon>
        <taxon>Moraceae</taxon>
        <taxon>Moreae</taxon>
        <taxon>Morus</taxon>
    </lineage>
</organism>
<evidence type="ECO:0000313" key="2">
    <source>
        <dbReference type="EMBL" id="EXC64544.1"/>
    </source>
</evidence>
<feature type="compositionally biased region" description="Polar residues" evidence="1">
    <location>
        <begin position="70"/>
        <end position="87"/>
    </location>
</feature>
<name>W9T338_9ROSA</name>
<protein>
    <submittedName>
        <fullName evidence="2">Uncharacterized protein</fullName>
    </submittedName>
</protein>
<reference evidence="3" key="1">
    <citation type="submission" date="2013-01" db="EMBL/GenBank/DDBJ databases">
        <title>Draft Genome Sequence of a Mulberry Tree, Morus notabilis C.K. Schneid.</title>
        <authorList>
            <person name="He N."/>
            <person name="Zhao S."/>
        </authorList>
    </citation>
    <scope>NUCLEOTIDE SEQUENCE</scope>
</reference>
<dbReference type="AlphaFoldDB" id="W9T338"/>
<accession>W9T338</accession>
<gene>
    <name evidence="2" type="ORF">L484_000067</name>
</gene>
<keyword evidence="3" id="KW-1185">Reference proteome</keyword>